<evidence type="ECO:0008006" key="3">
    <source>
        <dbReference type="Google" id="ProtNLM"/>
    </source>
</evidence>
<protein>
    <recommendedName>
        <fullName evidence="3">DUF3108 domain-containing protein</fullName>
    </recommendedName>
</protein>
<keyword evidence="2" id="KW-1185">Reference proteome</keyword>
<dbReference type="RefSeq" id="WP_344706603.1">
    <property type="nucleotide sequence ID" value="NZ_BAABBQ010000001.1"/>
</dbReference>
<name>A0ABP7SSS9_9SPHN</name>
<dbReference type="EMBL" id="BAABBQ010000001">
    <property type="protein sequence ID" value="GAA4015816.1"/>
    <property type="molecule type" value="Genomic_DNA"/>
</dbReference>
<evidence type="ECO:0000313" key="2">
    <source>
        <dbReference type="Proteomes" id="UP001500235"/>
    </source>
</evidence>
<evidence type="ECO:0000313" key="1">
    <source>
        <dbReference type="EMBL" id="GAA4015816.1"/>
    </source>
</evidence>
<proteinExistence type="predicted"/>
<accession>A0ABP7SSS9</accession>
<sequence>MFLALALVLAQPQTMDAGAVERGSAMGLTTLLSETERLQVVGGAMRQQFLPGKVYQVSWWTKPRLSGAFCERQLFGRQLNGGNEEKPRSYAVEDQPNRVQFALAGEGECTDTAGWASPLPGQIAVSLSAMQAFAEVRRLAAGGDKLPFAIACQDEVAKPSICDRPRETLAMLAPGRMGTPRIEPQAYRQDAPNIRTALPPQAGEPVVAVIPFSPGMGDARTTFVSLRMEAGRVVAVELRRSTVIYH</sequence>
<organism evidence="1 2">
    <name type="scientific">Sphingomonas swuensis</name>
    <dbReference type="NCBI Taxonomy" id="977800"/>
    <lineage>
        <taxon>Bacteria</taxon>
        <taxon>Pseudomonadati</taxon>
        <taxon>Pseudomonadota</taxon>
        <taxon>Alphaproteobacteria</taxon>
        <taxon>Sphingomonadales</taxon>
        <taxon>Sphingomonadaceae</taxon>
        <taxon>Sphingomonas</taxon>
    </lineage>
</organism>
<reference evidence="2" key="1">
    <citation type="journal article" date="2019" name="Int. J. Syst. Evol. Microbiol.">
        <title>The Global Catalogue of Microorganisms (GCM) 10K type strain sequencing project: providing services to taxonomists for standard genome sequencing and annotation.</title>
        <authorList>
            <consortium name="The Broad Institute Genomics Platform"/>
            <consortium name="The Broad Institute Genome Sequencing Center for Infectious Disease"/>
            <person name="Wu L."/>
            <person name="Ma J."/>
        </authorList>
    </citation>
    <scope>NUCLEOTIDE SEQUENCE [LARGE SCALE GENOMIC DNA]</scope>
    <source>
        <strain evidence="2">JCM 17563</strain>
    </source>
</reference>
<gene>
    <name evidence="1" type="ORF">GCM10022280_13300</name>
</gene>
<comment type="caution">
    <text evidence="1">The sequence shown here is derived from an EMBL/GenBank/DDBJ whole genome shotgun (WGS) entry which is preliminary data.</text>
</comment>
<dbReference type="Proteomes" id="UP001500235">
    <property type="component" value="Unassembled WGS sequence"/>
</dbReference>